<proteinExistence type="predicted"/>
<dbReference type="InterPro" id="IPR010982">
    <property type="entry name" value="Lambda_DNA-bd_dom_sf"/>
</dbReference>
<sequence length="141" mass="15881">MTSQIAYVGQRMRETREKTGYSQGKFAAMLELSDRAYKNYELGKREPPLAVAALFSSKFNVDLRWLVFGEEPQPQDIELIELAAQTSDATYAISANSGQPPLGEKTYGKFFRYVLKQCFSKGSSPSEEAKAVYELMRGEDE</sequence>
<reference evidence="2 3" key="1">
    <citation type="submission" date="2018-04" db="EMBL/GenBank/DDBJ databases">
        <title>Genomic Encyclopedia of Archaeal and Bacterial Type Strains, Phase II (KMG-II): from individual species to whole genera.</title>
        <authorList>
            <person name="Goeker M."/>
        </authorList>
    </citation>
    <scope>NUCLEOTIDE SEQUENCE [LARGE SCALE GENOMIC DNA]</scope>
    <source>
        <strain evidence="2 3">DSM 100434</strain>
    </source>
</reference>
<dbReference type="OrthoDB" id="7861047at2"/>
<dbReference type="InterPro" id="IPR001387">
    <property type="entry name" value="Cro/C1-type_HTH"/>
</dbReference>
<comment type="caution">
    <text evidence="2">The sequence shown here is derived from an EMBL/GenBank/DDBJ whole genome shotgun (WGS) entry which is preliminary data.</text>
</comment>
<gene>
    <name evidence="2" type="ORF">C8N42_106261</name>
</gene>
<dbReference type="SUPFAM" id="SSF47413">
    <property type="entry name" value="lambda repressor-like DNA-binding domains"/>
    <property type="match status" value="1"/>
</dbReference>
<dbReference type="RefSeq" id="WP_107816488.1">
    <property type="nucleotide sequence ID" value="NZ_QAOH01000006.1"/>
</dbReference>
<dbReference type="PROSITE" id="PS50943">
    <property type="entry name" value="HTH_CROC1"/>
    <property type="match status" value="1"/>
</dbReference>
<name>A0A2T5HMG8_9RHOB</name>
<keyword evidence="3" id="KW-1185">Reference proteome</keyword>
<dbReference type="AlphaFoldDB" id="A0A2T5HMG8"/>
<evidence type="ECO:0000313" key="2">
    <source>
        <dbReference type="EMBL" id="PTQ72749.1"/>
    </source>
</evidence>
<accession>A0A2T5HMG8</accession>
<dbReference type="EMBL" id="QAOH01000006">
    <property type="protein sequence ID" value="PTQ72749.1"/>
    <property type="molecule type" value="Genomic_DNA"/>
</dbReference>
<organism evidence="2 3">
    <name type="scientific">Celeribacter persicus</name>
    <dbReference type="NCBI Taxonomy" id="1651082"/>
    <lineage>
        <taxon>Bacteria</taxon>
        <taxon>Pseudomonadati</taxon>
        <taxon>Pseudomonadota</taxon>
        <taxon>Alphaproteobacteria</taxon>
        <taxon>Rhodobacterales</taxon>
        <taxon>Roseobacteraceae</taxon>
        <taxon>Celeribacter</taxon>
    </lineage>
</organism>
<evidence type="ECO:0000259" key="1">
    <source>
        <dbReference type="PROSITE" id="PS50943"/>
    </source>
</evidence>
<dbReference type="CDD" id="cd00093">
    <property type="entry name" value="HTH_XRE"/>
    <property type="match status" value="1"/>
</dbReference>
<dbReference type="SMART" id="SM00530">
    <property type="entry name" value="HTH_XRE"/>
    <property type="match status" value="1"/>
</dbReference>
<protein>
    <submittedName>
        <fullName evidence="2">Helix-turn-helix protein</fullName>
    </submittedName>
</protein>
<dbReference type="GO" id="GO:0003677">
    <property type="term" value="F:DNA binding"/>
    <property type="evidence" value="ECO:0007669"/>
    <property type="project" value="InterPro"/>
</dbReference>
<dbReference type="Pfam" id="PF01381">
    <property type="entry name" value="HTH_3"/>
    <property type="match status" value="1"/>
</dbReference>
<evidence type="ECO:0000313" key="3">
    <source>
        <dbReference type="Proteomes" id="UP000244077"/>
    </source>
</evidence>
<feature type="domain" description="HTH cro/C1-type" evidence="1">
    <location>
        <begin position="12"/>
        <end position="66"/>
    </location>
</feature>
<dbReference type="Gene3D" id="1.10.260.40">
    <property type="entry name" value="lambda repressor-like DNA-binding domains"/>
    <property type="match status" value="1"/>
</dbReference>
<dbReference type="Proteomes" id="UP000244077">
    <property type="component" value="Unassembled WGS sequence"/>
</dbReference>